<accession>A0A2W4XCH4</accession>
<feature type="domain" description="N-acetyltransferase" evidence="1">
    <location>
        <begin position="33"/>
        <end position="214"/>
    </location>
</feature>
<dbReference type="Proteomes" id="UP000249794">
    <property type="component" value="Unassembled WGS sequence"/>
</dbReference>
<dbReference type="EMBL" id="QBMP01000108">
    <property type="protein sequence ID" value="PZO54786.1"/>
    <property type="molecule type" value="Genomic_DNA"/>
</dbReference>
<name>A0A2W4XCH4_9CYAN</name>
<reference evidence="3" key="1">
    <citation type="submission" date="2018-04" db="EMBL/GenBank/DDBJ databases">
        <authorList>
            <person name="Cornet L."/>
        </authorList>
    </citation>
    <scope>NUCLEOTIDE SEQUENCE [LARGE SCALE GENOMIC DNA]</scope>
</reference>
<dbReference type="PROSITE" id="PS51186">
    <property type="entry name" value="GNAT"/>
    <property type="match status" value="1"/>
</dbReference>
<evidence type="ECO:0000259" key="1">
    <source>
        <dbReference type="PROSITE" id="PS51186"/>
    </source>
</evidence>
<evidence type="ECO:0000313" key="2">
    <source>
        <dbReference type="EMBL" id="PZO54786.1"/>
    </source>
</evidence>
<dbReference type="SUPFAM" id="SSF55729">
    <property type="entry name" value="Acyl-CoA N-acyltransferases (Nat)"/>
    <property type="match status" value="1"/>
</dbReference>
<evidence type="ECO:0000313" key="3">
    <source>
        <dbReference type="Proteomes" id="UP000249794"/>
    </source>
</evidence>
<dbReference type="AlphaFoldDB" id="A0A2W4XCH4"/>
<protein>
    <submittedName>
        <fullName evidence="2">GNAT family N-acetyltransferase</fullName>
    </submittedName>
</protein>
<dbReference type="InterPro" id="IPR016181">
    <property type="entry name" value="Acyl_CoA_acyltransferase"/>
</dbReference>
<dbReference type="CDD" id="cd04301">
    <property type="entry name" value="NAT_SF"/>
    <property type="match status" value="1"/>
</dbReference>
<dbReference type="GO" id="GO:0008080">
    <property type="term" value="F:N-acetyltransferase activity"/>
    <property type="evidence" value="ECO:0007669"/>
    <property type="project" value="TreeGrafter"/>
</dbReference>
<dbReference type="GO" id="GO:0031415">
    <property type="term" value="C:NatA complex"/>
    <property type="evidence" value="ECO:0007669"/>
    <property type="project" value="TreeGrafter"/>
</dbReference>
<dbReference type="Pfam" id="PF00583">
    <property type="entry name" value="Acetyltransf_1"/>
    <property type="match status" value="1"/>
</dbReference>
<dbReference type="GO" id="GO:0007064">
    <property type="term" value="P:mitotic sister chromatid cohesion"/>
    <property type="evidence" value="ECO:0007669"/>
    <property type="project" value="TreeGrafter"/>
</dbReference>
<sequence length="217" mass="24146">MSQANAEPALPPAAPPAVLAEQFAKGEALPTPFRVRSAQPKDLLAIVHVLLASFYTPILTIQPPAQWLYWLMRIGIQEDIKTRLKLPVSQYACLVATQVHPDSALAGAVIGTAEISQRPCERWQLFPPKRAYLSNLAIKPEYRRQGAAQQLLKTCDSIALGWGFHRIYLHVMADNLAAQALYAQAGYELYEVSNPVLSGLRIRPQRLLLMKQIDPSR</sequence>
<proteinExistence type="predicted"/>
<dbReference type="InterPro" id="IPR000182">
    <property type="entry name" value="GNAT_dom"/>
</dbReference>
<keyword evidence="2" id="KW-0808">Transferase</keyword>
<dbReference type="PANTHER" id="PTHR42919:SF20">
    <property type="entry name" value="GCN5-RELATED N-ACETYLTRANSFERASE 10, CHLOROPLASTIC"/>
    <property type="match status" value="1"/>
</dbReference>
<dbReference type="PANTHER" id="PTHR42919">
    <property type="entry name" value="N-ALPHA-ACETYLTRANSFERASE"/>
    <property type="match status" value="1"/>
</dbReference>
<gene>
    <name evidence="2" type="ORF">DCF15_11380</name>
</gene>
<organism evidence="2 3">
    <name type="scientific">Phormidesmis priestleyi</name>
    <dbReference type="NCBI Taxonomy" id="268141"/>
    <lineage>
        <taxon>Bacteria</taxon>
        <taxon>Bacillati</taxon>
        <taxon>Cyanobacteriota</taxon>
        <taxon>Cyanophyceae</taxon>
        <taxon>Leptolyngbyales</taxon>
        <taxon>Leptolyngbyaceae</taxon>
        <taxon>Phormidesmis</taxon>
    </lineage>
</organism>
<comment type="caution">
    <text evidence="2">The sequence shown here is derived from an EMBL/GenBank/DDBJ whole genome shotgun (WGS) entry which is preliminary data.</text>
</comment>
<dbReference type="Gene3D" id="3.40.630.30">
    <property type="match status" value="1"/>
</dbReference>
<reference evidence="2 3" key="2">
    <citation type="submission" date="2018-06" db="EMBL/GenBank/DDBJ databases">
        <title>Metagenomic assembly of (sub)arctic Cyanobacteria and their associated microbiome from non-axenic cultures.</title>
        <authorList>
            <person name="Baurain D."/>
        </authorList>
    </citation>
    <scope>NUCLEOTIDE SEQUENCE [LARGE SCALE GENOMIC DNA]</scope>
    <source>
        <strain evidence="2">ULC027bin1</strain>
    </source>
</reference>
<dbReference type="InterPro" id="IPR051556">
    <property type="entry name" value="N-term/lysine_N-AcTrnsfr"/>
</dbReference>